<dbReference type="PANTHER" id="PTHR30146">
    <property type="entry name" value="LACI-RELATED TRANSCRIPTIONAL REPRESSOR"/>
    <property type="match status" value="1"/>
</dbReference>
<evidence type="ECO:0000256" key="2">
    <source>
        <dbReference type="ARBA" id="ARBA00023125"/>
    </source>
</evidence>
<evidence type="ECO:0000313" key="5">
    <source>
        <dbReference type="EMBL" id="MXN66895.1"/>
    </source>
</evidence>
<dbReference type="PANTHER" id="PTHR30146:SF109">
    <property type="entry name" value="HTH-TYPE TRANSCRIPTIONAL REGULATOR GALS"/>
    <property type="match status" value="1"/>
</dbReference>
<dbReference type="GO" id="GO:0003700">
    <property type="term" value="F:DNA-binding transcription factor activity"/>
    <property type="evidence" value="ECO:0007669"/>
    <property type="project" value="TreeGrafter"/>
</dbReference>
<dbReference type="Pfam" id="PF13377">
    <property type="entry name" value="Peripla_BP_3"/>
    <property type="match status" value="1"/>
</dbReference>
<keyword evidence="2 5" id="KW-0238">DNA-binding</keyword>
<sequence>MLQARNSKRFEENMKLKDLAEHLQLSQTTVSRALNGYPEVAEETRQRIVEAARQFGYRPNAAARRLATGRTGSVAILFPAERNLLVDPHFSDFLAGLAEKFGEADMDLSLKATRKADELETYRRLTTMGRVDGFIVSSPRSHDERLSLLAGLNVPFAVHGRSQDGLTFPFFDIDNEGAFRRATDLLLDLGHERIALLNGIRDLNFARAREEGFRSALAERGISAEPELIFNGPMVEELGYRQTCRLIDRPSRPTALLAASVLLAFGAYRAARDRGLAIGKDISIIAHDDGLPFLKAETLEPPLAATVSSIRNGGYRLAEILLERIAGKPVSELQEIAPVDLVFRSSVGSARK</sequence>
<proteinExistence type="predicted"/>
<dbReference type="Gene3D" id="3.40.50.2300">
    <property type="match status" value="2"/>
</dbReference>
<organism evidence="5 6">
    <name type="scientific">Stappia sediminis</name>
    <dbReference type="NCBI Taxonomy" id="2692190"/>
    <lineage>
        <taxon>Bacteria</taxon>
        <taxon>Pseudomonadati</taxon>
        <taxon>Pseudomonadota</taxon>
        <taxon>Alphaproteobacteria</taxon>
        <taxon>Hyphomicrobiales</taxon>
        <taxon>Stappiaceae</taxon>
        <taxon>Stappia</taxon>
    </lineage>
</organism>
<dbReference type="InterPro" id="IPR028082">
    <property type="entry name" value="Peripla_BP_I"/>
</dbReference>
<dbReference type="CDD" id="cd20010">
    <property type="entry name" value="PBP1_AglR-like"/>
    <property type="match status" value="1"/>
</dbReference>
<keyword evidence="6" id="KW-1185">Reference proteome</keyword>
<dbReference type="PROSITE" id="PS50932">
    <property type="entry name" value="HTH_LACI_2"/>
    <property type="match status" value="1"/>
</dbReference>
<dbReference type="SUPFAM" id="SSF53822">
    <property type="entry name" value="Periplasmic binding protein-like I"/>
    <property type="match status" value="1"/>
</dbReference>
<dbReference type="GO" id="GO:0000976">
    <property type="term" value="F:transcription cis-regulatory region binding"/>
    <property type="evidence" value="ECO:0007669"/>
    <property type="project" value="TreeGrafter"/>
</dbReference>
<evidence type="ECO:0000313" key="6">
    <source>
        <dbReference type="Proteomes" id="UP000433101"/>
    </source>
</evidence>
<protein>
    <submittedName>
        <fullName evidence="5">LacI family DNA-binding transcriptional regulator</fullName>
    </submittedName>
</protein>
<evidence type="ECO:0000256" key="1">
    <source>
        <dbReference type="ARBA" id="ARBA00023015"/>
    </source>
</evidence>
<dbReference type="Gene3D" id="1.10.260.40">
    <property type="entry name" value="lambda repressor-like DNA-binding domains"/>
    <property type="match status" value="1"/>
</dbReference>
<dbReference type="Pfam" id="PF00356">
    <property type="entry name" value="LacI"/>
    <property type="match status" value="1"/>
</dbReference>
<dbReference type="InterPro" id="IPR046335">
    <property type="entry name" value="LacI/GalR-like_sensor"/>
</dbReference>
<dbReference type="EMBL" id="WUMV01000008">
    <property type="protein sequence ID" value="MXN66895.1"/>
    <property type="molecule type" value="Genomic_DNA"/>
</dbReference>
<keyword evidence="1" id="KW-0805">Transcription regulation</keyword>
<comment type="caution">
    <text evidence="5">The sequence shown here is derived from an EMBL/GenBank/DDBJ whole genome shotgun (WGS) entry which is preliminary data.</text>
</comment>
<name>A0A7X3LXJ3_9HYPH</name>
<evidence type="ECO:0000259" key="4">
    <source>
        <dbReference type="PROSITE" id="PS50932"/>
    </source>
</evidence>
<dbReference type="InterPro" id="IPR000843">
    <property type="entry name" value="HTH_LacI"/>
</dbReference>
<dbReference type="SMART" id="SM00354">
    <property type="entry name" value="HTH_LACI"/>
    <property type="match status" value="1"/>
</dbReference>
<accession>A0A7X3LXJ3</accession>
<feature type="domain" description="HTH lacI-type" evidence="4">
    <location>
        <begin position="14"/>
        <end position="68"/>
    </location>
</feature>
<evidence type="ECO:0000256" key="3">
    <source>
        <dbReference type="ARBA" id="ARBA00023163"/>
    </source>
</evidence>
<gene>
    <name evidence="5" type="ORF">GR183_18425</name>
</gene>
<dbReference type="Proteomes" id="UP000433101">
    <property type="component" value="Unassembled WGS sequence"/>
</dbReference>
<keyword evidence="3" id="KW-0804">Transcription</keyword>
<reference evidence="5 6" key="1">
    <citation type="submission" date="2019-12" db="EMBL/GenBank/DDBJ databases">
        <authorList>
            <person name="Li M."/>
        </authorList>
    </citation>
    <scope>NUCLEOTIDE SEQUENCE [LARGE SCALE GENOMIC DNA]</scope>
    <source>
        <strain evidence="5 6">GBMRC 2046</strain>
    </source>
</reference>
<dbReference type="InterPro" id="IPR010982">
    <property type="entry name" value="Lambda_DNA-bd_dom_sf"/>
</dbReference>
<dbReference type="CDD" id="cd01392">
    <property type="entry name" value="HTH_LacI"/>
    <property type="match status" value="1"/>
</dbReference>
<dbReference type="SUPFAM" id="SSF47413">
    <property type="entry name" value="lambda repressor-like DNA-binding domains"/>
    <property type="match status" value="1"/>
</dbReference>
<dbReference type="AlphaFoldDB" id="A0A7X3LXJ3"/>